<protein>
    <submittedName>
        <fullName evidence="7">LemA family protein</fullName>
    </submittedName>
</protein>
<feature type="transmembrane region" description="Helical" evidence="6">
    <location>
        <begin position="12"/>
        <end position="32"/>
    </location>
</feature>
<evidence type="ECO:0000256" key="5">
    <source>
        <dbReference type="ARBA" id="ARBA00023136"/>
    </source>
</evidence>
<dbReference type="InterPro" id="IPR007156">
    <property type="entry name" value="MamQ_LemA"/>
</dbReference>
<accession>A0A3B1CLD3</accession>
<evidence type="ECO:0000256" key="6">
    <source>
        <dbReference type="SAM" id="Phobius"/>
    </source>
</evidence>
<evidence type="ECO:0000313" key="7">
    <source>
        <dbReference type="EMBL" id="VAX19675.1"/>
    </source>
</evidence>
<reference evidence="7" key="1">
    <citation type="submission" date="2018-06" db="EMBL/GenBank/DDBJ databases">
        <authorList>
            <person name="Zhirakovskaya E."/>
        </authorList>
    </citation>
    <scope>NUCLEOTIDE SEQUENCE</scope>
</reference>
<dbReference type="InterPro" id="IPR023353">
    <property type="entry name" value="LemA-like_dom_sf"/>
</dbReference>
<keyword evidence="4 6" id="KW-1133">Transmembrane helix</keyword>
<keyword evidence="3 6" id="KW-0812">Transmembrane</keyword>
<name>A0A3B1CLD3_9ZZZZ</name>
<comment type="similarity">
    <text evidence="2">Belongs to the LemA family.</text>
</comment>
<evidence type="ECO:0000256" key="2">
    <source>
        <dbReference type="ARBA" id="ARBA00008854"/>
    </source>
</evidence>
<gene>
    <name evidence="7" type="ORF">MNBD_IGNAVI01-828</name>
</gene>
<dbReference type="GO" id="GO:0016020">
    <property type="term" value="C:membrane"/>
    <property type="evidence" value="ECO:0007669"/>
    <property type="project" value="UniProtKB-SubCell"/>
</dbReference>
<comment type="subcellular location">
    <subcellularLocation>
        <location evidence="1">Membrane</location>
        <topology evidence="1">Single-pass membrane protein</topology>
    </subcellularLocation>
</comment>
<sequence length="203" mass="22812">MAMSKGLKIGCGVGVGLLVIAFIFIGWIVGVYNNLVTLDEQVTQSWSQVENQYQRRNDLIPNLVNTVKGVAKFEKETFTQVTEARAKVNQINVTSDMLNNPQAFQKFQAAQDNLGSALSRLLVTVEKYPDLKANENFLQLQAQLEGTENRISVERRKFNQAVQGYNTTIRRFPANFVANVAGFREKQYFKAVEGSEVAPKVKF</sequence>
<dbReference type="SUPFAM" id="SSF140478">
    <property type="entry name" value="LemA-like"/>
    <property type="match status" value="1"/>
</dbReference>
<dbReference type="EMBL" id="UOGD01000149">
    <property type="protein sequence ID" value="VAX19675.1"/>
    <property type="molecule type" value="Genomic_DNA"/>
</dbReference>
<evidence type="ECO:0000256" key="1">
    <source>
        <dbReference type="ARBA" id="ARBA00004167"/>
    </source>
</evidence>
<evidence type="ECO:0000256" key="3">
    <source>
        <dbReference type="ARBA" id="ARBA00022692"/>
    </source>
</evidence>
<proteinExistence type="inferred from homology"/>
<dbReference type="PANTHER" id="PTHR34478">
    <property type="entry name" value="PROTEIN LEMA"/>
    <property type="match status" value="1"/>
</dbReference>
<dbReference type="AlphaFoldDB" id="A0A3B1CLD3"/>
<dbReference type="PANTHER" id="PTHR34478:SF2">
    <property type="entry name" value="MEMBRANE PROTEIN"/>
    <property type="match status" value="1"/>
</dbReference>
<keyword evidence="5 6" id="KW-0472">Membrane</keyword>
<evidence type="ECO:0000256" key="4">
    <source>
        <dbReference type="ARBA" id="ARBA00022989"/>
    </source>
</evidence>
<dbReference type="Pfam" id="PF04011">
    <property type="entry name" value="LemA"/>
    <property type="match status" value="1"/>
</dbReference>
<dbReference type="Gene3D" id="1.20.1440.20">
    <property type="entry name" value="LemA-like domain"/>
    <property type="match status" value="1"/>
</dbReference>
<organism evidence="7">
    <name type="scientific">hydrothermal vent metagenome</name>
    <dbReference type="NCBI Taxonomy" id="652676"/>
    <lineage>
        <taxon>unclassified sequences</taxon>
        <taxon>metagenomes</taxon>
        <taxon>ecological metagenomes</taxon>
    </lineage>
</organism>